<dbReference type="CDD" id="cd00090">
    <property type="entry name" value="HTH_ARSR"/>
    <property type="match status" value="1"/>
</dbReference>
<accession>A0AAJ5VYN8</accession>
<dbReference type="InterPro" id="IPR036390">
    <property type="entry name" value="WH_DNA-bd_sf"/>
</dbReference>
<keyword evidence="2" id="KW-0238">DNA-binding</keyword>
<feature type="domain" description="HTH arsR-type" evidence="4">
    <location>
        <begin position="17"/>
        <end position="98"/>
    </location>
</feature>
<evidence type="ECO:0000256" key="2">
    <source>
        <dbReference type="ARBA" id="ARBA00023125"/>
    </source>
</evidence>
<name>A0AAJ5VYN8_9HYPH</name>
<dbReference type="InterPro" id="IPR051081">
    <property type="entry name" value="HTH_MetalResp_TranReg"/>
</dbReference>
<keyword evidence="1" id="KW-0805">Transcription regulation</keyword>
<dbReference type="GO" id="GO:0003677">
    <property type="term" value="F:DNA binding"/>
    <property type="evidence" value="ECO:0007669"/>
    <property type="project" value="UniProtKB-KW"/>
</dbReference>
<dbReference type="GO" id="GO:0003700">
    <property type="term" value="F:DNA-binding transcription factor activity"/>
    <property type="evidence" value="ECO:0007669"/>
    <property type="project" value="InterPro"/>
</dbReference>
<dbReference type="InterPro" id="IPR011991">
    <property type="entry name" value="ArsR-like_HTH"/>
</dbReference>
<dbReference type="InterPro" id="IPR036388">
    <property type="entry name" value="WH-like_DNA-bd_sf"/>
</dbReference>
<dbReference type="PANTHER" id="PTHR33154:SF15">
    <property type="entry name" value="REGULATORY PROTEIN ARSR"/>
    <property type="match status" value="1"/>
</dbReference>
<dbReference type="AlphaFoldDB" id="A0AAJ5VYN8"/>
<protein>
    <submittedName>
        <fullName evidence="5">Helix-turn-helix domain-containing protein</fullName>
    </submittedName>
</protein>
<dbReference type="EMBL" id="CP119312">
    <property type="protein sequence ID" value="WEK06300.1"/>
    <property type="molecule type" value="Genomic_DNA"/>
</dbReference>
<dbReference type="SMART" id="SM00418">
    <property type="entry name" value="HTH_ARSR"/>
    <property type="match status" value="1"/>
</dbReference>
<evidence type="ECO:0000256" key="3">
    <source>
        <dbReference type="ARBA" id="ARBA00023163"/>
    </source>
</evidence>
<evidence type="ECO:0000259" key="4">
    <source>
        <dbReference type="SMART" id="SM00418"/>
    </source>
</evidence>
<evidence type="ECO:0000313" key="6">
    <source>
        <dbReference type="Proteomes" id="UP001217476"/>
    </source>
</evidence>
<keyword evidence="3" id="KW-0804">Transcription</keyword>
<dbReference type="Pfam" id="PF12840">
    <property type="entry name" value="HTH_20"/>
    <property type="match status" value="1"/>
</dbReference>
<evidence type="ECO:0000313" key="5">
    <source>
        <dbReference type="EMBL" id="WEK06300.1"/>
    </source>
</evidence>
<evidence type="ECO:0000256" key="1">
    <source>
        <dbReference type="ARBA" id="ARBA00023015"/>
    </source>
</evidence>
<dbReference type="Gene3D" id="1.10.10.10">
    <property type="entry name" value="Winged helix-like DNA-binding domain superfamily/Winged helix DNA-binding domain"/>
    <property type="match status" value="1"/>
</dbReference>
<organism evidence="5 6">
    <name type="scientific">Candidatus Devosia phytovorans</name>
    <dbReference type="NCBI Taxonomy" id="3121372"/>
    <lineage>
        <taxon>Bacteria</taxon>
        <taxon>Pseudomonadati</taxon>
        <taxon>Pseudomonadota</taxon>
        <taxon>Alphaproteobacteria</taxon>
        <taxon>Hyphomicrobiales</taxon>
        <taxon>Devosiaceae</taxon>
        <taxon>Devosia</taxon>
    </lineage>
</organism>
<reference evidence="5" key="1">
    <citation type="submission" date="2023-03" db="EMBL/GenBank/DDBJ databases">
        <title>Andean soil-derived lignocellulolytic bacterial consortium as a source of novel taxa and putative plastic-active enzymes.</title>
        <authorList>
            <person name="Diaz-Garcia L."/>
            <person name="Chuvochina M."/>
            <person name="Feuerriegel G."/>
            <person name="Bunk B."/>
            <person name="Sproer C."/>
            <person name="Streit W.R."/>
            <person name="Rodriguez L.M."/>
            <person name="Overmann J."/>
            <person name="Jimenez D.J."/>
        </authorList>
    </citation>
    <scope>NUCLEOTIDE SEQUENCE</scope>
    <source>
        <strain evidence="5">MAG 4196</strain>
    </source>
</reference>
<proteinExistence type="predicted"/>
<sequence>MPDIQPRKIATVTPDPTALKALAHPMRLRMLGLLRIDGPATASGLAERLGLNSGATSYHLRQLALHGFIEEDAERGNARDRWWRARHEVTNYLAREAEGEALEVGLAFGQAALNWQITQMQGALANYPELAPEWRSASTASDYTMALTAGQAEVLIKKILGLLEEAGASAPALGSELPKGTRPFSIILHAAPHVSEDKP</sequence>
<dbReference type="PANTHER" id="PTHR33154">
    <property type="entry name" value="TRANSCRIPTIONAL REGULATOR, ARSR FAMILY"/>
    <property type="match status" value="1"/>
</dbReference>
<dbReference type="Proteomes" id="UP001217476">
    <property type="component" value="Chromosome"/>
</dbReference>
<dbReference type="InterPro" id="IPR001845">
    <property type="entry name" value="HTH_ArsR_DNA-bd_dom"/>
</dbReference>
<dbReference type="SUPFAM" id="SSF46785">
    <property type="entry name" value="Winged helix' DNA-binding domain"/>
    <property type="match status" value="1"/>
</dbReference>
<gene>
    <name evidence="5" type="ORF">P0Y65_08660</name>
</gene>